<evidence type="ECO:0000313" key="13">
    <source>
        <dbReference type="Proteomes" id="UP000324194"/>
    </source>
</evidence>
<evidence type="ECO:0000256" key="9">
    <source>
        <dbReference type="ARBA" id="ARBA00023316"/>
    </source>
</evidence>
<feature type="site" description="Important for catalytic activity" evidence="10">
    <location>
        <position position="181"/>
    </location>
</feature>
<dbReference type="PROSITE" id="PS00775">
    <property type="entry name" value="GLYCOSYL_HYDROL_F3"/>
    <property type="match status" value="1"/>
</dbReference>
<dbReference type="InterPro" id="IPR022956">
    <property type="entry name" value="Beta_hexosaminidase_bac"/>
</dbReference>
<evidence type="ECO:0000256" key="8">
    <source>
        <dbReference type="ARBA" id="ARBA00023306"/>
    </source>
</evidence>
<dbReference type="EC" id="3.2.1.52" evidence="10"/>
<feature type="domain" description="Glycoside hydrolase family 3 N-terminal" evidence="11">
    <location>
        <begin position="3"/>
        <end position="306"/>
    </location>
</feature>
<feature type="binding site" evidence="10">
    <location>
        <position position="66"/>
    </location>
    <ligand>
        <name>substrate</name>
    </ligand>
</feature>
<keyword evidence="2 10" id="KW-0963">Cytoplasm</keyword>
<gene>
    <name evidence="10 12" type="primary">nagZ</name>
    <name evidence="12" type="ORF">AQUSIP_11900</name>
</gene>
<comment type="subcellular location">
    <subcellularLocation>
        <location evidence="10">Cytoplasm</location>
    </subcellularLocation>
</comment>
<evidence type="ECO:0000256" key="4">
    <source>
        <dbReference type="ARBA" id="ARBA00022801"/>
    </source>
</evidence>
<evidence type="ECO:0000256" key="7">
    <source>
        <dbReference type="ARBA" id="ARBA00023295"/>
    </source>
</evidence>
<evidence type="ECO:0000256" key="3">
    <source>
        <dbReference type="ARBA" id="ARBA00022618"/>
    </source>
</evidence>
<dbReference type="GO" id="GO:0071555">
    <property type="term" value="P:cell wall organization"/>
    <property type="evidence" value="ECO:0007669"/>
    <property type="project" value="UniProtKB-KW"/>
</dbReference>
<dbReference type="InterPro" id="IPR036962">
    <property type="entry name" value="Glyco_hydro_3_N_sf"/>
</dbReference>
<dbReference type="GO" id="GO:0009254">
    <property type="term" value="P:peptidoglycan turnover"/>
    <property type="evidence" value="ECO:0007669"/>
    <property type="project" value="UniProtKB-UniRule"/>
</dbReference>
<protein>
    <recommendedName>
        <fullName evidence="10">Beta-hexosaminidase</fullName>
        <ecNumber evidence="10">3.2.1.52</ecNumber>
    </recommendedName>
    <alternativeName>
        <fullName evidence="10">Beta-N-acetylhexosaminidase</fullName>
    </alternativeName>
    <alternativeName>
        <fullName evidence="10">N-acetyl-beta-glucosaminidase</fullName>
    </alternativeName>
</protein>
<keyword evidence="5 10" id="KW-0133">Cell shape</keyword>
<dbReference type="GO" id="GO:0051301">
    <property type="term" value="P:cell division"/>
    <property type="evidence" value="ECO:0007669"/>
    <property type="project" value="UniProtKB-KW"/>
</dbReference>
<feature type="binding site" evidence="10">
    <location>
        <begin position="170"/>
        <end position="171"/>
    </location>
    <ligand>
        <name>substrate</name>
    </ligand>
</feature>
<dbReference type="KEGG" id="asip:AQUSIP_11900"/>
<dbReference type="InterPro" id="IPR050226">
    <property type="entry name" value="NagZ_Beta-hexosaminidase"/>
</dbReference>
<organism evidence="12 13">
    <name type="scientific">Aquicella siphonis</name>
    <dbReference type="NCBI Taxonomy" id="254247"/>
    <lineage>
        <taxon>Bacteria</taxon>
        <taxon>Pseudomonadati</taxon>
        <taxon>Pseudomonadota</taxon>
        <taxon>Gammaproteobacteria</taxon>
        <taxon>Legionellales</taxon>
        <taxon>Coxiellaceae</taxon>
        <taxon>Aquicella</taxon>
    </lineage>
</organism>
<dbReference type="Gene3D" id="3.20.20.300">
    <property type="entry name" value="Glycoside hydrolase, family 3, N-terminal domain"/>
    <property type="match status" value="1"/>
</dbReference>
<feature type="active site" description="Nucleophile" evidence="10">
    <location>
        <position position="254"/>
    </location>
</feature>
<dbReference type="AlphaFoldDB" id="A0A5E4PG38"/>
<comment type="similarity">
    <text evidence="10">Belongs to the glycosyl hydrolase 3 family. NagZ subfamily.</text>
</comment>
<evidence type="ECO:0000313" key="12">
    <source>
        <dbReference type="EMBL" id="VVC75889.1"/>
    </source>
</evidence>
<dbReference type="InterPro" id="IPR017853">
    <property type="entry name" value="GH"/>
</dbReference>
<keyword evidence="4 10" id="KW-0378">Hydrolase</keyword>
<dbReference type="Proteomes" id="UP000324194">
    <property type="component" value="Chromosome 1"/>
</dbReference>
<keyword evidence="6 10" id="KW-0573">Peptidoglycan synthesis</keyword>
<dbReference type="SUPFAM" id="SSF51445">
    <property type="entry name" value="(Trans)glycosidases"/>
    <property type="match status" value="1"/>
</dbReference>
<dbReference type="EMBL" id="LR699119">
    <property type="protein sequence ID" value="VVC75889.1"/>
    <property type="molecule type" value="Genomic_DNA"/>
</dbReference>
<feature type="binding site" evidence="10">
    <location>
        <position position="74"/>
    </location>
    <ligand>
        <name>substrate</name>
    </ligand>
</feature>
<dbReference type="PANTHER" id="PTHR30480">
    <property type="entry name" value="BETA-HEXOSAMINIDASE-RELATED"/>
    <property type="match status" value="1"/>
</dbReference>
<keyword evidence="7 10" id="KW-0326">Glycosidase</keyword>
<keyword evidence="3 10" id="KW-0132">Cell division</keyword>
<dbReference type="InterPro" id="IPR001764">
    <property type="entry name" value="Glyco_hydro_3_N"/>
</dbReference>
<dbReference type="GO" id="GO:0008360">
    <property type="term" value="P:regulation of cell shape"/>
    <property type="evidence" value="ECO:0007669"/>
    <property type="project" value="UniProtKB-KW"/>
</dbReference>
<dbReference type="HAMAP" id="MF_00364">
    <property type="entry name" value="NagZ"/>
    <property type="match status" value="1"/>
</dbReference>
<dbReference type="NCBIfam" id="NF003740">
    <property type="entry name" value="PRK05337.1"/>
    <property type="match status" value="1"/>
</dbReference>
<sequence length="347" mass="38142">MTDKIGSLIIDLEGLQISPEEKDLLNHPVVGGVILFARNYETRAQLTRLCHQIRSARKKPVLIMADQEGGRVQRFVHDFTRLPYMAAFGGIYDQDPATACKMAHDCGWLMAIELLSAGIDQSLAPVLDLNKGVSTVIGRRAFHSKPEYVIKIATAFMNGMHEAGMASTGKHFPGHGSVILDSHVAAPFDDRTIQEIDQDDMIPFAGLIKAGISAIMAAHIVYPKVDKMPVGFSRYWLQDILRQRLGFKGVIFSDDLNMEGANISANCPDRIMAAREAGCDFTLLCNNRKGVIEALDSLSASSQQVSRDKWTALQGDFSGVHVPYNESRRWLAARAVLSKLEADMPGS</sequence>
<keyword evidence="9 10" id="KW-0961">Cell wall biogenesis/degradation</keyword>
<proteinExistence type="inferred from homology"/>
<dbReference type="Pfam" id="PF00933">
    <property type="entry name" value="Glyco_hydro_3"/>
    <property type="match status" value="1"/>
</dbReference>
<name>A0A5E4PG38_9COXI</name>
<evidence type="ECO:0000259" key="11">
    <source>
        <dbReference type="Pfam" id="PF00933"/>
    </source>
</evidence>
<dbReference type="GO" id="GO:0004563">
    <property type="term" value="F:beta-N-acetylhexosaminidase activity"/>
    <property type="evidence" value="ECO:0007669"/>
    <property type="project" value="UniProtKB-UniRule"/>
</dbReference>
<feature type="binding site" evidence="10">
    <location>
        <position position="140"/>
    </location>
    <ligand>
        <name>substrate</name>
    </ligand>
</feature>
<comment type="pathway">
    <text evidence="10">Cell wall biogenesis; peptidoglycan recycling.</text>
</comment>
<comment type="catalytic activity">
    <reaction evidence="1 10">
        <text>Hydrolysis of terminal non-reducing N-acetyl-D-hexosamine residues in N-acetyl-beta-D-hexosaminides.</text>
        <dbReference type="EC" id="3.2.1.52"/>
    </reaction>
</comment>
<evidence type="ECO:0000256" key="10">
    <source>
        <dbReference type="HAMAP-Rule" id="MF_00364"/>
    </source>
</evidence>
<feature type="active site" description="Proton donor/acceptor" evidence="10">
    <location>
        <position position="183"/>
    </location>
</feature>
<evidence type="ECO:0000256" key="2">
    <source>
        <dbReference type="ARBA" id="ARBA00022490"/>
    </source>
</evidence>
<evidence type="ECO:0000256" key="5">
    <source>
        <dbReference type="ARBA" id="ARBA00022960"/>
    </source>
</evidence>
<comment type="function">
    <text evidence="10">Plays a role in peptidoglycan recycling by cleaving the terminal beta-1,4-linked N-acetylglucosamine (GlcNAc) from peptide-linked peptidoglycan fragments, giving rise to free GlcNAc, anhydro-N-acetylmuramic acid and anhydro-N-acetylmuramic acid-linked peptides.</text>
</comment>
<evidence type="ECO:0000256" key="6">
    <source>
        <dbReference type="ARBA" id="ARBA00022984"/>
    </source>
</evidence>
<keyword evidence="13" id="KW-1185">Reference proteome</keyword>
<evidence type="ECO:0000256" key="1">
    <source>
        <dbReference type="ARBA" id="ARBA00001231"/>
    </source>
</evidence>
<accession>A0A5E4PG38</accession>
<dbReference type="GO" id="GO:0009252">
    <property type="term" value="P:peptidoglycan biosynthetic process"/>
    <property type="evidence" value="ECO:0007669"/>
    <property type="project" value="UniProtKB-KW"/>
</dbReference>
<dbReference type="GO" id="GO:0005737">
    <property type="term" value="C:cytoplasm"/>
    <property type="evidence" value="ECO:0007669"/>
    <property type="project" value="UniProtKB-SubCell"/>
</dbReference>
<dbReference type="RefSeq" id="WP_172622754.1">
    <property type="nucleotide sequence ID" value="NZ_LR699119.1"/>
</dbReference>
<dbReference type="PANTHER" id="PTHR30480:SF13">
    <property type="entry name" value="BETA-HEXOSAMINIDASE"/>
    <property type="match status" value="1"/>
</dbReference>
<dbReference type="GO" id="GO:0005975">
    <property type="term" value="P:carbohydrate metabolic process"/>
    <property type="evidence" value="ECO:0007669"/>
    <property type="project" value="InterPro"/>
</dbReference>
<reference evidence="12 13" key="1">
    <citation type="submission" date="2019-08" db="EMBL/GenBank/DDBJ databases">
        <authorList>
            <person name="Guy L."/>
        </authorList>
    </citation>
    <scope>NUCLEOTIDE SEQUENCE [LARGE SCALE GENOMIC DNA]</scope>
    <source>
        <strain evidence="12 13">SGT-108</strain>
    </source>
</reference>
<dbReference type="UniPathway" id="UPA00544"/>
<keyword evidence="8 10" id="KW-0131">Cell cycle</keyword>
<dbReference type="InterPro" id="IPR019800">
    <property type="entry name" value="Glyco_hydro_3_AS"/>
</dbReference>